<dbReference type="Proteomes" id="UP000324241">
    <property type="component" value="Unassembled WGS sequence"/>
</dbReference>
<evidence type="ECO:0000256" key="1">
    <source>
        <dbReference type="ARBA" id="ARBA00005964"/>
    </source>
</evidence>
<comment type="similarity">
    <text evidence="1 3">Belongs to the type-B carboxylesterase/lipase family.</text>
</comment>
<dbReference type="EC" id="3.1.1.-" evidence="3"/>
<dbReference type="InterPro" id="IPR019826">
    <property type="entry name" value="Carboxylesterase_B_AS"/>
</dbReference>
<keyword evidence="2 3" id="KW-0378">Hydrolase</keyword>
<accession>A0A5M9N361</accession>
<dbReference type="GO" id="GO:0052689">
    <property type="term" value="F:carboxylic ester hydrolase activity"/>
    <property type="evidence" value="ECO:0007669"/>
    <property type="project" value="TreeGrafter"/>
</dbReference>
<feature type="signal peptide" evidence="3">
    <location>
        <begin position="1"/>
        <end position="17"/>
    </location>
</feature>
<keyword evidence="3" id="KW-0732">Signal</keyword>
<dbReference type="SUPFAM" id="SSF53474">
    <property type="entry name" value="alpha/beta-Hydrolases"/>
    <property type="match status" value="1"/>
</dbReference>
<protein>
    <recommendedName>
        <fullName evidence="3">Carboxylic ester hydrolase</fullName>
        <ecNumber evidence="3">3.1.1.-</ecNumber>
    </recommendedName>
</protein>
<evidence type="ECO:0000256" key="3">
    <source>
        <dbReference type="RuleBase" id="RU361235"/>
    </source>
</evidence>
<proteinExistence type="inferred from homology"/>
<dbReference type="Pfam" id="PF00135">
    <property type="entry name" value="COesterase"/>
    <property type="match status" value="1"/>
</dbReference>
<dbReference type="InterPro" id="IPR050654">
    <property type="entry name" value="AChE-related_enzymes"/>
</dbReference>
<dbReference type="EMBL" id="QUQM01000002">
    <property type="protein sequence ID" value="KAA8652756.1"/>
    <property type="molecule type" value="Genomic_DNA"/>
</dbReference>
<comment type="caution">
    <text evidence="5">The sequence shown here is derived from an EMBL/GenBank/DDBJ whole genome shotgun (WGS) entry which is preliminary data.</text>
</comment>
<dbReference type="AlphaFoldDB" id="A0A5M9N361"/>
<dbReference type="InterPro" id="IPR002018">
    <property type="entry name" value="CarbesteraseB"/>
</dbReference>
<dbReference type="GeneID" id="54324363"/>
<evidence type="ECO:0000256" key="2">
    <source>
        <dbReference type="ARBA" id="ARBA00022801"/>
    </source>
</evidence>
<feature type="chain" id="PRO_5024503389" description="Carboxylic ester hydrolase" evidence="3">
    <location>
        <begin position="18"/>
        <end position="452"/>
    </location>
</feature>
<dbReference type="PROSITE" id="PS00122">
    <property type="entry name" value="CARBOXYLESTERASE_B_1"/>
    <property type="match status" value="1"/>
</dbReference>
<gene>
    <name evidence="5" type="ORF">ATNIH1004_001661</name>
</gene>
<dbReference type="VEuPathDB" id="FungiDB:EYZ11_007464"/>
<dbReference type="OrthoDB" id="408631at2759"/>
<dbReference type="PANTHER" id="PTHR43918:SF4">
    <property type="entry name" value="CARBOXYLIC ESTER HYDROLASE"/>
    <property type="match status" value="1"/>
</dbReference>
<feature type="domain" description="Carboxylesterase type B" evidence="4">
    <location>
        <begin position="75"/>
        <end position="431"/>
    </location>
</feature>
<evidence type="ECO:0000313" key="5">
    <source>
        <dbReference type="EMBL" id="KAA8652756.1"/>
    </source>
</evidence>
<dbReference type="RefSeq" id="XP_033432117.1">
    <property type="nucleotide sequence ID" value="XM_033566360.1"/>
</dbReference>
<dbReference type="InterPro" id="IPR029058">
    <property type="entry name" value="AB_hydrolase_fold"/>
</dbReference>
<dbReference type="Gene3D" id="3.40.50.1820">
    <property type="entry name" value="alpha/beta hydrolase"/>
    <property type="match status" value="2"/>
</dbReference>
<organism evidence="5 6">
    <name type="scientific">Aspergillus tanneri</name>
    <dbReference type="NCBI Taxonomy" id="1220188"/>
    <lineage>
        <taxon>Eukaryota</taxon>
        <taxon>Fungi</taxon>
        <taxon>Dikarya</taxon>
        <taxon>Ascomycota</taxon>
        <taxon>Pezizomycotina</taxon>
        <taxon>Eurotiomycetes</taxon>
        <taxon>Eurotiomycetidae</taxon>
        <taxon>Eurotiales</taxon>
        <taxon>Aspergillaceae</taxon>
        <taxon>Aspergillus</taxon>
        <taxon>Aspergillus subgen. Circumdati</taxon>
    </lineage>
</organism>
<dbReference type="PANTHER" id="PTHR43918">
    <property type="entry name" value="ACETYLCHOLINESTERASE"/>
    <property type="match status" value="1"/>
</dbReference>
<sequence length="452" mass="50198">MRLLLCLILAIRTGVYCLIVAPVIDLGYSQYQGVRLNAGVDEYLGMRYAAAPLNDLRFRAPKDPVENGTVQDAFYIVFVNFNYRVGALGFLASREVEEDGDLNVGLLDQRKALLWVKKHINKFGGNPEHVVIHGDSSGAGSIAHHMAAYGGQDDGLFMGAVYESPFWPTLRTVSEMEFQFNRFLKDTGCSGASSNMSCLRLLDIATIQTANVATPFPGGSSDLPPLWYFLPVIDGKTVKVPLLVGDDTDEGSIFAYNGSRRHDLSRFFKANYPNLHFNSLEKIHRAYPCTSQLPKHGEYFSSISAAYGDATFTCPGIKIASSMADHFLPNNIWNYRYNVQAPRLISEGLGVPHIFELSAIFGVGFAGSSESSSYGSLNAAIVPVVMHYWISFVKILNPNHFKYHEAPYWEPWGSGDGRRLRLQTNSTEMELIPQGLSQNCSMWRTLSKEMDV</sequence>
<dbReference type="VEuPathDB" id="FungiDB:EYZ11_013401"/>
<evidence type="ECO:0000313" key="6">
    <source>
        <dbReference type="Proteomes" id="UP000324241"/>
    </source>
</evidence>
<name>A0A5M9N361_9EURO</name>
<reference evidence="5 6" key="1">
    <citation type="submission" date="2019-08" db="EMBL/GenBank/DDBJ databases">
        <title>The genome sequence of a newly discovered highly antifungal drug resistant Aspergillus species, Aspergillus tanneri NIH 1004.</title>
        <authorList>
            <person name="Mounaud S."/>
            <person name="Singh I."/>
            <person name="Joardar V."/>
            <person name="Pakala S."/>
            <person name="Pakala S."/>
            <person name="Venepally P."/>
            <person name="Chung J.K."/>
            <person name="Losada L."/>
            <person name="Nierman W.C."/>
        </authorList>
    </citation>
    <scope>NUCLEOTIDE SEQUENCE [LARGE SCALE GENOMIC DNA]</scope>
    <source>
        <strain evidence="5 6">NIH1004</strain>
    </source>
</reference>
<evidence type="ECO:0000259" key="4">
    <source>
        <dbReference type="Pfam" id="PF00135"/>
    </source>
</evidence>